<proteinExistence type="predicted"/>
<dbReference type="GO" id="GO:0032259">
    <property type="term" value="P:methylation"/>
    <property type="evidence" value="ECO:0007669"/>
    <property type="project" value="UniProtKB-KW"/>
</dbReference>
<dbReference type="InterPro" id="IPR041698">
    <property type="entry name" value="Methyltransf_25"/>
</dbReference>
<dbReference type="GO" id="GO:0008168">
    <property type="term" value="F:methyltransferase activity"/>
    <property type="evidence" value="ECO:0007669"/>
    <property type="project" value="UniProtKB-KW"/>
</dbReference>
<dbReference type="Gene3D" id="3.40.50.150">
    <property type="entry name" value="Vaccinia Virus protein VP39"/>
    <property type="match status" value="1"/>
</dbReference>
<feature type="domain" description="Methyltransferase" evidence="1">
    <location>
        <begin position="71"/>
        <end position="165"/>
    </location>
</feature>
<evidence type="ECO:0000259" key="1">
    <source>
        <dbReference type="Pfam" id="PF13649"/>
    </source>
</evidence>
<dbReference type="SUPFAM" id="SSF53335">
    <property type="entry name" value="S-adenosyl-L-methionine-dependent methyltransferases"/>
    <property type="match status" value="1"/>
</dbReference>
<name>A0A517VRD3_9PLAN</name>
<organism evidence="2 3">
    <name type="scientific">Gimesia aquarii</name>
    <dbReference type="NCBI Taxonomy" id="2527964"/>
    <lineage>
        <taxon>Bacteria</taxon>
        <taxon>Pseudomonadati</taxon>
        <taxon>Planctomycetota</taxon>
        <taxon>Planctomycetia</taxon>
        <taxon>Planctomycetales</taxon>
        <taxon>Planctomycetaceae</taxon>
        <taxon>Gimesia</taxon>
    </lineage>
</organism>
<gene>
    <name evidence="2" type="ORF">V144x_10230</name>
</gene>
<dbReference type="Gene3D" id="2.20.25.110">
    <property type="entry name" value="S-adenosyl-L-methionine-dependent methyltransferases"/>
    <property type="match status" value="1"/>
</dbReference>
<dbReference type="EMBL" id="CP037920">
    <property type="protein sequence ID" value="QDT95578.1"/>
    <property type="molecule type" value="Genomic_DNA"/>
</dbReference>
<evidence type="ECO:0000313" key="3">
    <source>
        <dbReference type="Proteomes" id="UP000318704"/>
    </source>
</evidence>
<accession>A0A517VRD3</accession>
<reference evidence="2 3" key="1">
    <citation type="submission" date="2019-03" db="EMBL/GenBank/DDBJ databases">
        <title>Deep-cultivation of Planctomycetes and their phenomic and genomic characterization uncovers novel biology.</title>
        <authorList>
            <person name="Wiegand S."/>
            <person name="Jogler M."/>
            <person name="Boedeker C."/>
            <person name="Pinto D."/>
            <person name="Vollmers J."/>
            <person name="Rivas-Marin E."/>
            <person name="Kohn T."/>
            <person name="Peeters S.H."/>
            <person name="Heuer A."/>
            <person name="Rast P."/>
            <person name="Oberbeckmann S."/>
            <person name="Bunk B."/>
            <person name="Jeske O."/>
            <person name="Meyerdierks A."/>
            <person name="Storesund J.E."/>
            <person name="Kallscheuer N."/>
            <person name="Luecker S."/>
            <person name="Lage O.M."/>
            <person name="Pohl T."/>
            <person name="Merkel B.J."/>
            <person name="Hornburger P."/>
            <person name="Mueller R.-W."/>
            <person name="Bruemmer F."/>
            <person name="Labrenz M."/>
            <person name="Spormann A.M."/>
            <person name="Op den Camp H."/>
            <person name="Overmann J."/>
            <person name="Amann R."/>
            <person name="Jetten M.S.M."/>
            <person name="Mascher T."/>
            <person name="Medema M.H."/>
            <person name="Devos D.P."/>
            <person name="Kaster A.-K."/>
            <person name="Ovreas L."/>
            <person name="Rohde M."/>
            <person name="Galperin M.Y."/>
            <person name="Jogler C."/>
        </authorList>
    </citation>
    <scope>NUCLEOTIDE SEQUENCE [LARGE SCALE GENOMIC DNA]</scope>
    <source>
        <strain evidence="2 3">V144</strain>
    </source>
</reference>
<protein>
    <submittedName>
        <fullName evidence="2">Glycine/sarcosine N-methyltransferase</fullName>
        <ecNumber evidence="2">2.1.1.156</ecNumber>
    </submittedName>
</protein>
<dbReference type="CDD" id="cd02440">
    <property type="entry name" value="AdoMet_MTases"/>
    <property type="match status" value="1"/>
</dbReference>
<dbReference type="KEGG" id="gaw:V144x_10230"/>
<keyword evidence="2" id="KW-0489">Methyltransferase</keyword>
<sequence length="273" mass="30514">MSAATAAAYLESIHHLILWSGYMTSTVSDHYANHLGPIYSWMVGDFHTASASMSDYFDHIGITTNSSGCAIDLGCGHGVQTIPLAELGLRVVALDTCQHLLDELETKAEGLQIQTVHDDLLTFTNYIHEPIETIVCMGDTLTHLESQDQVFQLIKKAVEALAPNGILCLSFRDYTTNELKGDARFIPVRSDEKRIHTCFLEYQPDFVCVHDILHTKASDGWEMSVSSYSKLRLSPNDVEQAAKDQGLQLINRFEKRGMIYLAFQRNSEENVAQ</sequence>
<dbReference type="Proteomes" id="UP000318704">
    <property type="component" value="Chromosome"/>
</dbReference>
<keyword evidence="2" id="KW-0808">Transferase</keyword>
<dbReference type="Pfam" id="PF13649">
    <property type="entry name" value="Methyltransf_25"/>
    <property type="match status" value="1"/>
</dbReference>
<dbReference type="EC" id="2.1.1.156" evidence="2"/>
<dbReference type="InterPro" id="IPR029063">
    <property type="entry name" value="SAM-dependent_MTases_sf"/>
</dbReference>
<dbReference type="AlphaFoldDB" id="A0A517VRD3"/>
<evidence type="ECO:0000313" key="2">
    <source>
        <dbReference type="EMBL" id="QDT95578.1"/>
    </source>
</evidence>